<reference evidence="2" key="2">
    <citation type="submission" date="2024-07" db="EMBL/GenBank/DDBJ databases">
        <title>Streptomyces haneummycinica sp. nov., a new antibiotic-producing actinobacterium isolated from marine sediment.</title>
        <authorList>
            <person name="Uemura M."/>
            <person name="Hamada M."/>
            <person name="Hirano S."/>
            <person name="Kobayashi K."/>
            <person name="Ohshiro T."/>
            <person name="Kobayashi T."/>
            <person name="Terahara T."/>
        </authorList>
    </citation>
    <scope>NUCLEOTIDE SEQUENCE</scope>
    <source>
        <strain evidence="2">KM77-8</strain>
    </source>
</reference>
<dbReference type="EMBL" id="AP035768">
    <property type="protein sequence ID" value="BFO18398.1"/>
    <property type="molecule type" value="Genomic_DNA"/>
</dbReference>
<proteinExistence type="predicted"/>
<keyword evidence="1" id="KW-0732">Signal</keyword>
<feature type="chain" id="PRO_5043434368" description="Secreted protein" evidence="1">
    <location>
        <begin position="21"/>
        <end position="120"/>
    </location>
</feature>
<name>A0AAT9HMP2_9ACTN</name>
<protein>
    <recommendedName>
        <fullName evidence="3">Secreted protein</fullName>
    </recommendedName>
</protein>
<organism evidence="2">
    <name type="scientific">Streptomyces haneummycinicus</name>
    <dbReference type="NCBI Taxonomy" id="3074435"/>
    <lineage>
        <taxon>Bacteria</taxon>
        <taxon>Bacillati</taxon>
        <taxon>Actinomycetota</taxon>
        <taxon>Actinomycetes</taxon>
        <taxon>Kitasatosporales</taxon>
        <taxon>Streptomycetaceae</taxon>
        <taxon>Streptomyces</taxon>
    </lineage>
</organism>
<evidence type="ECO:0000313" key="2">
    <source>
        <dbReference type="EMBL" id="BFO18398.1"/>
    </source>
</evidence>
<gene>
    <name evidence="2" type="ORF">SHKM778_47860</name>
</gene>
<sequence length="120" mass="12630">MRALVRFSAAVALVSLTASACSGSSEKEDSAGRGSNTVCGAFAQSDNVRSAVREATGVDGCKDDRSQPDEALRSLREADGKLDQNELMGSPYCRIQSAENGKEVLSITLPRSPHANKPDS</sequence>
<evidence type="ECO:0000256" key="1">
    <source>
        <dbReference type="SAM" id="SignalP"/>
    </source>
</evidence>
<reference evidence="2" key="1">
    <citation type="submission" date="2024-06" db="EMBL/GenBank/DDBJ databases">
        <authorList>
            <consortium name="consrtm"/>
            <person name="Uemura M."/>
            <person name="Terahara T."/>
        </authorList>
    </citation>
    <scope>NUCLEOTIDE SEQUENCE</scope>
    <source>
        <strain evidence="2">KM77-8</strain>
    </source>
</reference>
<accession>A0AAT9HMP2</accession>
<feature type="signal peptide" evidence="1">
    <location>
        <begin position="1"/>
        <end position="20"/>
    </location>
</feature>
<dbReference type="AlphaFoldDB" id="A0AAT9HMP2"/>
<evidence type="ECO:0008006" key="3">
    <source>
        <dbReference type="Google" id="ProtNLM"/>
    </source>
</evidence>
<dbReference type="PROSITE" id="PS51257">
    <property type="entry name" value="PROKAR_LIPOPROTEIN"/>
    <property type="match status" value="1"/>
</dbReference>